<keyword evidence="4" id="KW-1185">Reference proteome</keyword>
<feature type="region of interest" description="Disordered" evidence="1">
    <location>
        <begin position="242"/>
        <end position="273"/>
    </location>
</feature>
<reference evidence="3 4" key="1">
    <citation type="submission" date="2019-02" db="EMBL/GenBank/DDBJ databases">
        <title>Deep-cultivation of Planctomycetes and their phenomic and genomic characterization uncovers novel biology.</title>
        <authorList>
            <person name="Wiegand S."/>
            <person name="Jogler M."/>
            <person name="Boedeker C."/>
            <person name="Pinto D."/>
            <person name="Vollmers J."/>
            <person name="Rivas-Marin E."/>
            <person name="Kohn T."/>
            <person name="Peeters S.H."/>
            <person name="Heuer A."/>
            <person name="Rast P."/>
            <person name="Oberbeckmann S."/>
            <person name="Bunk B."/>
            <person name="Jeske O."/>
            <person name="Meyerdierks A."/>
            <person name="Storesund J.E."/>
            <person name="Kallscheuer N."/>
            <person name="Luecker S."/>
            <person name="Lage O.M."/>
            <person name="Pohl T."/>
            <person name="Merkel B.J."/>
            <person name="Hornburger P."/>
            <person name="Mueller R.-W."/>
            <person name="Bruemmer F."/>
            <person name="Labrenz M."/>
            <person name="Spormann A.M."/>
            <person name="Op den Camp H."/>
            <person name="Overmann J."/>
            <person name="Amann R."/>
            <person name="Jetten M.S.M."/>
            <person name="Mascher T."/>
            <person name="Medema M.H."/>
            <person name="Devos D.P."/>
            <person name="Kaster A.-K."/>
            <person name="Ovreas L."/>
            <person name="Rohde M."/>
            <person name="Galperin M.Y."/>
            <person name="Jogler C."/>
        </authorList>
    </citation>
    <scope>NUCLEOTIDE SEQUENCE [LARGE SCALE GENOMIC DNA]</scope>
    <source>
        <strain evidence="3 4">Pla163</strain>
    </source>
</reference>
<sequence precursor="true">MFDPLRLAPLACVALVALAAGPAGSGLLTANAAPQDGGTPAPADRPATDGSSQDGETGGGEPVTSPASDSSSGATDEAPGRQPQRFVRARSGGVTVRNLADVHGVPLADVRSDELLAVYSETAGWLEVDVPGGLPVWVFGRYLQEVEGSPGVLEVTRNNVNMRPRPGSDVNNFPLMVRLVAGDQVAVIAKENEDAPLDETWVQIWAPPGACGFVQAERTASLPAAEDGAALWQAAETALATGVEPSGRGRAERSESASASNGTGSAGVTEASAPAPGALAAREALAAADDRFEIERERERPDFEFLRDAYGRVSALDADGALSEVVANKLETVEALEEVWRTRVLLEEQRVERQRELARRQREEWERLRERDPFYGHFAVRGLLQSYQGTDGVASYRIVRGGQARAVVQCASGRYELELFVGREIGLDGGFRVGTDAAAGLDLGAAEFVADLPTIDVTSIEILE</sequence>
<evidence type="ECO:0000313" key="3">
    <source>
        <dbReference type="EMBL" id="QDU85352.1"/>
    </source>
</evidence>
<evidence type="ECO:0000256" key="1">
    <source>
        <dbReference type="SAM" id="MobiDB-lite"/>
    </source>
</evidence>
<feature type="region of interest" description="Disordered" evidence="1">
    <location>
        <begin position="30"/>
        <end position="90"/>
    </location>
</feature>
<feature type="signal peptide" evidence="2">
    <location>
        <begin position="1"/>
        <end position="19"/>
    </location>
</feature>
<organism evidence="3 4">
    <name type="scientific">Rohdeia mirabilis</name>
    <dbReference type="NCBI Taxonomy" id="2528008"/>
    <lineage>
        <taxon>Bacteria</taxon>
        <taxon>Pseudomonadati</taxon>
        <taxon>Planctomycetota</taxon>
        <taxon>Planctomycetia</taxon>
        <taxon>Planctomycetia incertae sedis</taxon>
        <taxon>Rohdeia</taxon>
    </lineage>
</organism>
<dbReference type="OrthoDB" id="10006748at2"/>
<evidence type="ECO:0000313" key="4">
    <source>
        <dbReference type="Proteomes" id="UP000319342"/>
    </source>
</evidence>
<dbReference type="RefSeq" id="WP_145188530.1">
    <property type="nucleotide sequence ID" value="NZ_CP036290.1"/>
</dbReference>
<name>A0A518D1K1_9BACT</name>
<protein>
    <recommendedName>
        <fullName evidence="5">Bacterial SH3 domain protein</fullName>
    </recommendedName>
</protein>
<feature type="chain" id="PRO_5022098756" description="Bacterial SH3 domain protein" evidence="2">
    <location>
        <begin position="20"/>
        <end position="464"/>
    </location>
</feature>
<keyword evidence="2" id="KW-0732">Signal</keyword>
<dbReference type="AlphaFoldDB" id="A0A518D1K1"/>
<feature type="compositionally biased region" description="Low complexity" evidence="1">
    <location>
        <begin position="256"/>
        <end position="273"/>
    </location>
</feature>
<dbReference type="Proteomes" id="UP000319342">
    <property type="component" value="Chromosome"/>
</dbReference>
<evidence type="ECO:0008006" key="5">
    <source>
        <dbReference type="Google" id="ProtNLM"/>
    </source>
</evidence>
<proteinExistence type="predicted"/>
<dbReference type="EMBL" id="CP036290">
    <property type="protein sequence ID" value="QDU85352.1"/>
    <property type="molecule type" value="Genomic_DNA"/>
</dbReference>
<feature type="compositionally biased region" description="Polar residues" evidence="1">
    <location>
        <begin position="65"/>
        <end position="74"/>
    </location>
</feature>
<gene>
    <name evidence="3" type="ORF">Pla163_24800</name>
</gene>
<accession>A0A518D1K1</accession>
<evidence type="ECO:0000256" key="2">
    <source>
        <dbReference type="SAM" id="SignalP"/>
    </source>
</evidence>